<dbReference type="EC" id="2.7.10.2" evidence="11"/>
<dbReference type="Gene3D" id="3.40.50.300">
    <property type="entry name" value="P-loop containing nucleotide triphosphate hydrolases"/>
    <property type="match status" value="1"/>
</dbReference>
<evidence type="ECO:0000256" key="5">
    <source>
        <dbReference type="ARBA" id="ARBA00022741"/>
    </source>
</evidence>
<comment type="caution">
    <text evidence="11">The sequence shown here is derived from an EMBL/GenBank/DDBJ whole genome shotgun (WGS) entry which is preliminary data.</text>
</comment>
<dbReference type="NCBIfam" id="TIGR01007">
    <property type="entry name" value="eps_fam"/>
    <property type="match status" value="1"/>
</dbReference>
<proteinExistence type="inferred from homology"/>
<gene>
    <name evidence="11" type="ORF">WCD74_00665</name>
</gene>
<evidence type="ECO:0000256" key="4">
    <source>
        <dbReference type="ARBA" id="ARBA00022692"/>
    </source>
</evidence>
<organism evidence="11 12">
    <name type="scientific">Actinomycetospora aurantiaca</name>
    <dbReference type="NCBI Taxonomy" id="3129233"/>
    <lineage>
        <taxon>Bacteria</taxon>
        <taxon>Bacillati</taxon>
        <taxon>Actinomycetota</taxon>
        <taxon>Actinomycetes</taxon>
        <taxon>Pseudonocardiales</taxon>
        <taxon>Pseudonocardiaceae</taxon>
        <taxon>Actinomycetospora</taxon>
    </lineage>
</organism>
<comment type="subcellular location">
    <subcellularLocation>
        <location evidence="1">Cell membrane</location>
        <topology evidence="1">Multi-pass membrane protein</topology>
    </subcellularLocation>
</comment>
<evidence type="ECO:0000256" key="9">
    <source>
        <dbReference type="SAM" id="MobiDB-lite"/>
    </source>
</evidence>
<evidence type="ECO:0000256" key="7">
    <source>
        <dbReference type="ARBA" id="ARBA00022989"/>
    </source>
</evidence>
<keyword evidence="11" id="KW-0808">Transferase</keyword>
<keyword evidence="5" id="KW-0547">Nucleotide-binding</keyword>
<dbReference type="InterPro" id="IPR027417">
    <property type="entry name" value="P-loop_NTPase"/>
</dbReference>
<dbReference type="GO" id="GO:0004715">
    <property type="term" value="F:non-membrane spanning protein tyrosine kinase activity"/>
    <property type="evidence" value="ECO:0007669"/>
    <property type="project" value="UniProtKB-EC"/>
</dbReference>
<dbReference type="PANTHER" id="PTHR32309">
    <property type="entry name" value="TYROSINE-PROTEIN KINASE"/>
    <property type="match status" value="1"/>
</dbReference>
<protein>
    <submittedName>
        <fullName evidence="11">Polysaccharide biosynthesis tyrosine autokinase</fullName>
        <ecNumber evidence="11">2.7.10.2</ecNumber>
    </submittedName>
</protein>
<evidence type="ECO:0000256" key="6">
    <source>
        <dbReference type="ARBA" id="ARBA00022840"/>
    </source>
</evidence>
<dbReference type="SUPFAM" id="SSF52540">
    <property type="entry name" value="P-loop containing nucleoside triphosphate hydrolases"/>
    <property type="match status" value="1"/>
</dbReference>
<dbReference type="CDD" id="cd05387">
    <property type="entry name" value="BY-kinase"/>
    <property type="match status" value="1"/>
</dbReference>
<accession>A0ABU8MG23</accession>
<dbReference type="RefSeq" id="WP_337692879.1">
    <property type="nucleotide sequence ID" value="NZ_JBBEGN010000001.1"/>
</dbReference>
<feature type="region of interest" description="Disordered" evidence="9">
    <location>
        <begin position="430"/>
        <end position="456"/>
    </location>
</feature>
<dbReference type="PANTHER" id="PTHR32309:SF31">
    <property type="entry name" value="CAPSULAR EXOPOLYSACCHARIDE FAMILY"/>
    <property type="match status" value="1"/>
</dbReference>
<evidence type="ECO:0000313" key="11">
    <source>
        <dbReference type="EMBL" id="MEJ2866254.1"/>
    </source>
</evidence>
<evidence type="ECO:0000256" key="8">
    <source>
        <dbReference type="ARBA" id="ARBA00023136"/>
    </source>
</evidence>
<keyword evidence="12" id="KW-1185">Reference proteome</keyword>
<evidence type="ECO:0000313" key="12">
    <source>
        <dbReference type="Proteomes" id="UP001385809"/>
    </source>
</evidence>
<evidence type="ECO:0000256" key="2">
    <source>
        <dbReference type="ARBA" id="ARBA00006683"/>
    </source>
</evidence>
<feature type="domain" description="Polysaccharide chain length determinant N-terminal" evidence="10">
    <location>
        <begin position="3"/>
        <end position="87"/>
    </location>
</feature>
<dbReference type="InterPro" id="IPR006311">
    <property type="entry name" value="TAT_signal"/>
</dbReference>
<dbReference type="InterPro" id="IPR005702">
    <property type="entry name" value="Wzc-like_C"/>
</dbReference>
<dbReference type="EMBL" id="JBBEGN010000001">
    <property type="protein sequence ID" value="MEJ2866254.1"/>
    <property type="molecule type" value="Genomic_DNA"/>
</dbReference>
<keyword evidence="8" id="KW-0472">Membrane</keyword>
<dbReference type="InterPro" id="IPR050445">
    <property type="entry name" value="Bact_polysacc_biosynth/exp"/>
</dbReference>
<evidence type="ECO:0000259" key="10">
    <source>
        <dbReference type="Pfam" id="PF02706"/>
    </source>
</evidence>
<name>A0ABU8MG23_9PSEU</name>
<comment type="similarity">
    <text evidence="2">Belongs to the CpsC/CapA family.</text>
</comment>
<evidence type="ECO:0000256" key="3">
    <source>
        <dbReference type="ARBA" id="ARBA00022475"/>
    </source>
</evidence>
<evidence type="ECO:0000256" key="1">
    <source>
        <dbReference type="ARBA" id="ARBA00004651"/>
    </source>
</evidence>
<reference evidence="11 12" key="1">
    <citation type="submission" date="2024-03" db="EMBL/GenBank/DDBJ databases">
        <title>Actinomycetospora sp. OC33-EN08, a novel actinomycete isolated from wild orchid (Aerides multiflora).</title>
        <authorList>
            <person name="Suriyachadkun C."/>
        </authorList>
    </citation>
    <scope>NUCLEOTIDE SEQUENCE [LARGE SCALE GENOMIC DNA]</scope>
    <source>
        <strain evidence="11 12">OC33-EN08</strain>
    </source>
</reference>
<keyword evidence="6" id="KW-0067">ATP-binding</keyword>
<keyword evidence="4" id="KW-0812">Transmembrane</keyword>
<dbReference type="PROSITE" id="PS51318">
    <property type="entry name" value="TAT"/>
    <property type="match status" value="1"/>
</dbReference>
<dbReference type="InterPro" id="IPR003856">
    <property type="entry name" value="LPS_length_determ_N"/>
</dbReference>
<keyword evidence="3" id="KW-1003">Cell membrane</keyword>
<dbReference type="Pfam" id="PF02706">
    <property type="entry name" value="Wzz"/>
    <property type="match status" value="1"/>
</dbReference>
<dbReference type="Proteomes" id="UP001385809">
    <property type="component" value="Unassembled WGS sequence"/>
</dbReference>
<feature type="region of interest" description="Disordered" evidence="9">
    <location>
        <begin position="477"/>
        <end position="504"/>
    </location>
</feature>
<sequence length="504" mass="51270">MTFVALLTAVRRRWLVLVAGLAIGLAVAAGVTTFLPRTYAATASLYVSAVDDASAQNAYQGVLLSQQRVKSYTEILTSERVLRPVMDTAGITGTTADFADHVAVTTDTDSTVMKVTVTDDDAGRAAELANAVTARFAQVVGQLERPSSPGESPAVTVATVDAAVADPHPVSPRWPVNLVVGGVVGLLLGAAGAVIAAATDRSLRRPAELAELAGAPSLGSVPAVRGQFDPAGGGDYAEAVRRVRTNLAYADVDAPVRVITVASPEAGEGRTSLVQALAGAFATTSRVAVVEGDLRRPVLAERLGLTGRLGLTDVLRSRCPLGTALQHHGGVDVLVAGDVPTDPSGLLSSQALGAVLDRLRETHDLVLVDAPPLGPVADAAVLAAGSDGVVLVCRAGRTPTEAVVAAREALRTVGARLLGTVLTMDGETRAAVPTTGDGEGGSPVTTPVSRVRAEEQPPALAGRANLAAAPFDAWFTSGSPADGSVRRGAHAAPEFGGLRPHAGS</sequence>
<keyword evidence="7" id="KW-1133">Transmembrane helix</keyword>